<sequence>MSSTIAPSAPTALPLDLERERLADLERRSLLAEQARQQAHRLRTPLSVVKLISETLQLDLLGDRVQRERLQRLLGAASTLSTELSDTVRSTRFGDGPAERVDAAILAARIVQTYGGRVVSIDGEIAPTSGDGREVQVERDSFEAALVHCLRLIGIGTDCNGVCAHRPVLECRAGAASLTLRLTAEGRQPPEIPGERADFQLMALAAERAARESGGTLTLTNDSATLELPLAPSAD</sequence>
<evidence type="ECO:0000313" key="4">
    <source>
        <dbReference type="EMBL" id="MTW21104.1"/>
    </source>
</evidence>
<reference evidence="4 5" key="1">
    <citation type="submission" date="2019-11" db="EMBL/GenBank/DDBJ databases">
        <title>Whole-genome sequence of the anaerobic purple sulfur bacterium Allochromatium palmeri DSM 15591.</title>
        <authorList>
            <person name="Kyndt J.A."/>
            <person name="Meyer T.E."/>
        </authorList>
    </citation>
    <scope>NUCLEOTIDE SEQUENCE [LARGE SCALE GENOMIC DNA]</scope>
    <source>
        <strain evidence="4 5">DSM 15591</strain>
    </source>
</reference>
<organism evidence="4 5">
    <name type="scientific">Allochromatium palmeri</name>
    <dbReference type="NCBI Taxonomy" id="231048"/>
    <lineage>
        <taxon>Bacteria</taxon>
        <taxon>Pseudomonadati</taxon>
        <taxon>Pseudomonadota</taxon>
        <taxon>Gammaproteobacteria</taxon>
        <taxon>Chromatiales</taxon>
        <taxon>Chromatiaceae</taxon>
        <taxon>Allochromatium</taxon>
    </lineage>
</organism>
<dbReference type="GO" id="GO:0000155">
    <property type="term" value="F:phosphorelay sensor kinase activity"/>
    <property type="evidence" value="ECO:0007669"/>
    <property type="project" value="InterPro"/>
</dbReference>
<name>A0A6N8EFI3_9GAMM</name>
<dbReference type="OrthoDB" id="5766257at2"/>
<evidence type="ECO:0000256" key="3">
    <source>
        <dbReference type="SAM" id="MobiDB-lite"/>
    </source>
</evidence>
<dbReference type="Proteomes" id="UP000434044">
    <property type="component" value="Unassembled WGS sequence"/>
</dbReference>
<feature type="region of interest" description="Disordered" evidence="3">
    <location>
        <begin position="212"/>
        <end position="235"/>
    </location>
</feature>
<feature type="compositionally biased region" description="Polar residues" evidence="3">
    <location>
        <begin position="215"/>
        <end position="224"/>
    </location>
</feature>
<proteinExistence type="predicted"/>
<evidence type="ECO:0000256" key="2">
    <source>
        <dbReference type="ARBA" id="ARBA00012438"/>
    </source>
</evidence>
<dbReference type="AlphaFoldDB" id="A0A6N8EFI3"/>
<evidence type="ECO:0000256" key="1">
    <source>
        <dbReference type="ARBA" id="ARBA00000085"/>
    </source>
</evidence>
<accession>A0A6N8EFI3</accession>
<evidence type="ECO:0000313" key="5">
    <source>
        <dbReference type="Proteomes" id="UP000434044"/>
    </source>
</evidence>
<dbReference type="SUPFAM" id="SSF47384">
    <property type="entry name" value="Homodimeric domain of signal transducing histidine kinase"/>
    <property type="match status" value="1"/>
</dbReference>
<comment type="caution">
    <text evidence="4">The sequence shown here is derived from an EMBL/GenBank/DDBJ whole genome shotgun (WGS) entry which is preliminary data.</text>
</comment>
<dbReference type="InterPro" id="IPR036097">
    <property type="entry name" value="HisK_dim/P_sf"/>
</dbReference>
<dbReference type="CDD" id="cd00082">
    <property type="entry name" value="HisKA"/>
    <property type="match status" value="1"/>
</dbReference>
<comment type="catalytic activity">
    <reaction evidence="1">
        <text>ATP + protein L-histidine = ADP + protein N-phospho-L-histidine.</text>
        <dbReference type="EC" id="2.7.13.3"/>
    </reaction>
</comment>
<protein>
    <recommendedName>
        <fullName evidence="2">histidine kinase</fullName>
        <ecNumber evidence="2">2.7.13.3</ecNumber>
    </recommendedName>
</protein>
<dbReference type="InterPro" id="IPR003661">
    <property type="entry name" value="HisK_dim/P_dom"/>
</dbReference>
<gene>
    <name evidence="4" type="ORF">GJ668_08325</name>
</gene>
<dbReference type="EC" id="2.7.13.3" evidence="2"/>
<dbReference type="EMBL" id="WNKT01000013">
    <property type="protein sequence ID" value="MTW21104.1"/>
    <property type="molecule type" value="Genomic_DNA"/>
</dbReference>
<keyword evidence="5" id="KW-1185">Reference proteome</keyword>
<dbReference type="RefSeq" id="WP_155449694.1">
    <property type="nucleotide sequence ID" value="NZ_WNKT01000013.1"/>
</dbReference>